<dbReference type="Proteomes" id="UP000019678">
    <property type="component" value="Unassembled WGS sequence"/>
</dbReference>
<comment type="caution">
    <text evidence="2">The sequence shown here is derived from an EMBL/GenBank/DDBJ whole genome shotgun (WGS) entry which is preliminary data.</text>
</comment>
<protein>
    <recommendedName>
        <fullName evidence="4">Metal-dependent hydrolase</fullName>
    </recommendedName>
</protein>
<organism evidence="2 3">
    <name type="scientific">Chondromyces apiculatus DSM 436</name>
    <dbReference type="NCBI Taxonomy" id="1192034"/>
    <lineage>
        <taxon>Bacteria</taxon>
        <taxon>Pseudomonadati</taxon>
        <taxon>Myxococcota</taxon>
        <taxon>Polyangia</taxon>
        <taxon>Polyangiales</taxon>
        <taxon>Polyangiaceae</taxon>
        <taxon>Chondromyces</taxon>
    </lineage>
</organism>
<dbReference type="PIRSF" id="PIRSF007580">
    <property type="entry name" value="UCP07580"/>
    <property type="match status" value="1"/>
</dbReference>
<dbReference type="EMBL" id="ASRX01000011">
    <property type="protein sequence ID" value="EYF07188.1"/>
    <property type="molecule type" value="Genomic_DNA"/>
</dbReference>
<dbReference type="eggNOG" id="COG3687">
    <property type="taxonomic scope" value="Bacteria"/>
</dbReference>
<dbReference type="AlphaFoldDB" id="A0A017TD27"/>
<dbReference type="OrthoDB" id="4760165at2"/>
<dbReference type="PANTHER" id="PTHR39456">
    <property type="entry name" value="METAL-DEPENDENT HYDROLASE"/>
    <property type="match status" value="1"/>
</dbReference>
<dbReference type="PANTHER" id="PTHR39456:SF1">
    <property type="entry name" value="METAL-DEPENDENT HYDROLASE"/>
    <property type="match status" value="1"/>
</dbReference>
<evidence type="ECO:0008006" key="4">
    <source>
        <dbReference type="Google" id="ProtNLM"/>
    </source>
</evidence>
<dbReference type="RefSeq" id="WP_044238214.1">
    <property type="nucleotide sequence ID" value="NZ_ASRX01000011.1"/>
</dbReference>
<sequence length="276" mass="31019">MENQHPIRPRKVDLDFEAIPRAWFAGCAAATGIANGVNLLFPIGERFFVRSVLRHQERLDPALMEQVRGFFSQEGRHAGAHERFFGAMRAQGYEFDRFLEVFEATIRYLEKHTPSVLSLSATAAAEHYTAMLAEAVLRRRALEHAHPSLRDLLLWHAAEEIEHKAVAFDALQQVNPSYAVRMAGLLVASAILFGFWCAATWMLWKQDGLTPIDALRELRALRARARAAGIGDQRSLVRGTMMRGLLQYIRPSFHPSDNDNDELARAYLVGAGLEPA</sequence>
<evidence type="ECO:0000313" key="3">
    <source>
        <dbReference type="Proteomes" id="UP000019678"/>
    </source>
</evidence>
<dbReference type="STRING" id="1192034.CAP_0667"/>
<reference evidence="2 3" key="1">
    <citation type="submission" date="2013-05" db="EMBL/GenBank/DDBJ databases">
        <title>Genome assembly of Chondromyces apiculatus DSM 436.</title>
        <authorList>
            <person name="Sharma G."/>
            <person name="Khatri I."/>
            <person name="Kaur C."/>
            <person name="Mayilraj S."/>
            <person name="Subramanian S."/>
        </authorList>
    </citation>
    <scope>NUCLEOTIDE SEQUENCE [LARGE SCALE GENOMIC DNA]</scope>
    <source>
        <strain evidence="2 3">DSM 436</strain>
    </source>
</reference>
<name>A0A017TD27_9BACT</name>
<keyword evidence="3" id="KW-1185">Reference proteome</keyword>
<gene>
    <name evidence="2" type="ORF">CAP_0667</name>
</gene>
<evidence type="ECO:0000313" key="2">
    <source>
        <dbReference type="EMBL" id="EYF07188.1"/>
    </source>
</evidence>
<dbReference type="SUPFAM" id="SSF47240">
    <property type="entry name" value="Ferritin-like"/>
    <property type="match status" value="1"/>
</dbReference>
<keyword evidence="1" id="KW-0812">Transmembrane</keyword>
<dbReference type="Pfam" id="PF10118">
    <property type="entry name" value="Metal_hydrol"/>
    <property type="match status" value="1"/>
</dbReference>
<keyword evidence="1" id="KW-0472">Membrane</keyword>
<dbReference type="InterPro" id="IPR009078">
    <property type="entry name" value="Ferritin-like_SF"/>
</dbReference>
<proteinExistence type="predicted"/>
<keyword evidence="1" id="KW-1133">Transmembrane helix</keyword>
<accession>A0A017TD27</accession>
<feature type="transmembrane region" description="Helical" evidence="1">
    <location>
        <begin position="183"/>
        <end position="204"/>
    </location>
</feature>
<evidence type="ECO:0000256" key="1">
    <source>
        <dbReference type="SAM" id="Phobius"/>
    </source>
</evidence>
<feature type="transmembrane region" description="Helical" evidence="1">
    <location>
        <begin position="22"/>
        <end position="41"/>
    </location>
</feature>
<dbReference type="InterPro" id="IPR016516">
    <property type="entry name" value="UCP07580"/>
</dbReference>